<feature type="domain" description="ABC transmembrane type-1" evidence="8">
    <location>
        <begin position="85"/>
        <end position="275"/>
    </location>
</feature>
<dbReference type="InterPro" id="IPR035906">
    <property type="entry name" value="MetI-like_sf"/>
</dbReference>
<dbReference type="EMBL" id="CP002293">
    <property type="protein sequence ID" value="ADP75985.1"/>
    <property type="molecule type" value="Genomic_DNA"/>
</dbReference>
<dbReference type="KEGG" id="gmc:GY4MC1_3320"/>
<keyword evidence="3" id="KW-1003">Cell membrane</keyword>
<keyword evidence="2 7" id="KW-0813">Transport</keyword>
<dbReference type="InterPro" id="IPR000515">
    <property type="entry name" value="MetI-like"/>
</dbReference>
<evidence type="ECO:0000313" key="9">
    <source>
        <dbReference type="EMBL" id="ADP75985.1"/>
    </source>
</evidence>
<dbReference type="PANTHER" id="PTHR43386:SF23">
    <property type="entry name" value="ABC TRANSPORTER"/>
    <property type="match status" value="1"/>
</dbReference>
<dbReference type="GO" id="GO:0005886">
    <property type="term" value="C:plasma membrane"/>
    <property type="evidence" value="ECO:0007669"/>
    <property type="project" value="UniProtKB-SubCell"/>
</dbReference>
<feature type="transmembrane region" description="Helical" evidence="7">
    <location>
        <begin position="82"/>
        <end position="111"/>
    </location>
</feature>
<dbReference type="Gene3D" id="1.10.3720.10">
    <property type="entry name" value="MetI-like"/>
    <property type="match status" value="1"/>
</dbReference>
<keyword evidence="4 7" id="KW-0812">Transmembrane</keyword>
<dbReference type="GO" id="GO:0055085">
    <property type="term" value="P:transmembrane transport"/>
    <property type="evidence" value="ECO:0007669"/>
    <property type="project" value="InterPro"/>
</dbReference>
<reference evidence="9" key="1">
    <citation type="submission" date="2010-10" db="EMBL/GenBank/DDBJ databases">
        <title>Complete sequence of chromosome of Geobacillus sp. Y4.1MC1.</title>
        <authorList>
            <consortium name="US DOE Joint Genome Institute"/>
            <person name="Lucas S."/>
            <person name="Copeland A."/>
            <person name="Lapidus A."/>
            <person name="Cheng J.-F."/>
            <person name="Bruce D."/>
            <person name="Goodwin L."/>
            <person name="Pitluck S."/>
            <person name="Chertkov O."/>
            <person name="Zhang X."/>
            <person name="Detter J.C."/>
            <person name="Han C."/>
            <person name="Tapia R."/>
            <person name="Land M."/>
            <person name="Hauser L."/>
            <person name="Jeffries C."/>
            <person name="Kyrpides N."/>
            <person name="Ivanova N."/>
            <person name="Ovchinnikova G."/>
            <person name="Brumm P."/>
            <person name="Mead D."/>
            <person name="Woyke T."/>
        </authorList>
    </citation>
    <scope>NUCLEOTIDE SEQUENCE [LARGE SCALE GENOMIC DNA]</scope>
    <source>
        <strain evidence="9">Y4.1MC1</strain>
    </source>
</reference>
<proteinExistence type="inferred from homology"/>
<dbReference type="InterPro" id="IPR050366">
    <property type="entry name" value="BP-dependent_transpt_permease"/>
</dbReference>
<evidence type="ECO:0000256" key="1">
    <source>
        <dbReference type="ARBA" id="ARBA00004651"/>
    </source>
</evidence>
<gene>
    <name evidence="9" type="ORF">GY4MC1_3320</name>
</gene>
<keyword evidence="5 7" id="KW-1133">Transmembrane helix</keyword>
<accession>A0A7U4DM44</accession>
<evidence type="ECO:0000256" key="2">
    <source>
        <dbReference type="ARBA" id="ARBA00022448"/>
    </source>
</evidence>
<sequence length="289" mass="32091">MMMERKIKRFTKWKFPIYLNRRQRALLSVFFAVCLLVAVGIGGTLLESRAISTSLTERNVPPSFEHPFGTDWLGRDMFARTISGLVLSIQVGLIGAASSVLIALSLGLAAATWGRTADRIISWLIDLFLSLPHLVTMILIAFVSGGGMKGVILGVALTHWTSLARVIRAEVLQLKSAEFVQVSRRLGKSRWWVASRHIFPHLIPQLLVGLLLLFPHAILHEASITFLGLGLSPHQPAIGIILSESMRYLSTGMWWLTVLPGLALLTVVRAFDRIGDHLHLMLDPHRSQE</sequence>
<evidence type="ECO:0000256" key="4">
    <source>
        <dbReference type="ARBA" id="ARBA00022692"/>
    </source>
</evidence>
<evidence type="ECO:0000259" key="8">
    <source>
        <dbReference type="PROSITE" id="PS50928"/>
    </source>
</evidence>
<comment type="subcellular location">
    <subcellularLocation>
        <location evidence="1 7">Cell membrane</location>
        <topology evidence="1 7">Multi-pass membrane protein</topology>
    </subcellularLocation>
</comment>
<evidence type="ECO:0000256" key="5">
    <source>
        <dbReference type="ARBA" id="ARBA00022989"/>
    </source>
</evidence>
<dbReference type="CDD" id="cd06261">
    <property type="entry name" value="TM_PBP2"/>
    <property type="match status" value="1"/>
</dbReference>
<organism evidence="9">
    <name type="scientific">Geobacillus sp. (strain Y4.1MC1)</name>
    <dbReference type="NCBI Taxonomy" id="581103"/>
    <lineage>
        <taxon>Bacteria</taxon>
        <taxon>Bacillati</taxon>
        <taxon>Bacillota</taxon>
        <taxon>Bacilli</taxon>
        <taxon>Bacillales</taxon>
        <taxon>Anoxybacillaceae</taxon>
        <taxon>Geobacillus</taxon>
    </lineage>
</organism>
<feature type="transmembrane region" description="Helical" evidence="7">
    <location>
        <begin position="123"/>
        <end position="144"/>
    </location>
</feature>
<dbReference type="PROSITE" id="PS50928">
    <property type="entry name" value="ABC_TM1"/>
    <property type="match status" value="1"/>
</dbReference>
<dbReference type="PANTHER" id="PTHR43386">
    <property type="entry name" value="OLIGOPEPTIDE TRANSPORT SYSTEM PERMEASE PROTEIN APPC"/>
    <property type="match status" value="1"/>
</dbReference>
<dbReference type="SUPFAM" id="SSF161098">
    <property type="entry name" value="MetI-like"/>
    <property type="match status" value="1"/>
</dbReference>
<comment type="similarity">
    <text evidence="7">Belongs to the binding-protein-dependent transport system permease family.</text>
</comment>
<evidence type="ECO:0000256" key="3">
    <source>
        <dbReference type="ARBA" id="ARBA00022475"/>
    </source>
</evidence>
<evidence type="ECO:0000256" key="6">
    <source>
        <dbReference type="ARBA" id="ARBA00023136"/>
    </source>
</evidence>
<keyword evidence="6 7" id="KW-0472">Membrane</keyword>
<protein>
    <submittedName>
        <fullName evidence="9">Binding-protein-dependent transport systems inner membrane component</fullName>
    </submittedName>
</protein>
<dbReference type="AlphaFoldDB" id="A0A7U4DM44"/>
<dbReference type="Pfam" id="PF00528">
    <property type="entry name" value="BPD_transp_1"/>
    <property type="match status" value="1"/>
</dbReference>
<name>A0A7U4DM44_GEOS0</name>
<evidence type="ECO:0000256" key="7">
    <source>
        <dbReference type="RuleBase" id="RU363032"/>
    </source>
</evidence>
<feature type="transmembrane region" description="Helical" evidence="7">
    <location>
        <begin position="252"/>
        <end position="271"/>
    </location>
</feature>